<feature type="chain" id="PRO_5012827399" evidence="1">
    <location>
        <begin position="18"/>
        <end position="166"/>
    </location>
</feature>
<organism evidence="2 3">
    <name type="scientific">Folsomia candida</name>
    <name type="common">Springtail</name>
    <dbReference type="NCBI Taxonomy" id="158441"/>
    <lineage>
        <taxon>Eukaryota</taxon>
        <taxon>Metazoa</taxon>
        <taxon>Ecdysozoa</taxon>
        <taxon>Arthropoda</taxon>
        <taxon>Hexapoda</taxon>
        <taxon>Collembola</taxon>
        <taxon>Entomobryomorpha</taxon>
        <taxon>Isotomoidea</taxon>
        <taxon>Isotomidae</taxon>
        <taxon>Proisotominae</taxon>
        <taxon>Folsomia</taxon>
    </lineage>
</organism>
<sequence length="166" mass="17974">MLKTVTLIALLVSDSAASAIHGASLVQKGADATFDATILGIVDPAHRCENGVGLPQQLRISDCEGRCQFNPGQIYNCELDFLSGGSETHSLTLQIEICMIESVSCTVILNVELPNSPVQPGFMYTVKYSITPDEVLSGQAVEFYTRLFNTKFDILQVCVTAEIDIL</sequence>
<name>A0A226DIB5_FOLCA</name>
<keyword evidence="3" id="KW-1185">Reference proteome</keyword>
<dbReference type="EMBL" id="LNIX01000019">
    <property type="protein sequence ID" value="OXA44331.1"/>
    <property type="molecule type" value="Genomic_DNA"/>
</dbReference>
<keyword evidence="1" id="KW-0732">Signal</keyword>
<dbReference type="AlphaFoldDB" id="A0A226DIB5"/>
<reference evidence="2 3" key="1">
    <citation type="submission" date="2015-12" db="EMBL/GenBank/DDBJ databases">
        <title>The genome of Folsomia candida.</title>
        <authorList>
            <person name="Faddeeva A."/>
            <person name="Derks M.F."/>
            <person name="Anvar Y."/>
            <person name="Smit S."/>
            <person name="Van Straalen N."/>
            <person name="Roelofs D."/>
        </authorList>
    </citation>
    <scope>NUCLEOTIDE SEQUENCE [LARGE SCALE GENOMIC DNA]</scope>
    <source>
        <strain evidence="2 3">VU population</strain>
        <tissue evidence="2">Whole body</tissue>
    </source>
</reference>
<protein>
    <submittedName>
        <fullName evidence="2">Uncharacterized protein</fullName>
    </submittedName>
</protein>
<evidence type="ECO:0000313" key="2">
    <source>
        <dbReference type="EMBL" id="OXA44331.1"/>
    </source>
</evidence>
<evidence type="ECO:0000256" key="1">
    <source>
        <dbReference type="SAM" id="SignalP"/>
    </source>
</evidence>
<accession>A0A226DIB5</accession>
<evidence type="ECO:0000313" key="3">
    <source>
        <dbReference type="Proteomes" id="UP000198287"/>
    </source>
</evidence>
<dbReference type="Proteomes" id="UP000198287">
    <property type="component" value="Unassembled WGS sequence"/>
</dbReference>
<comment type="caution">
    <text evidence="2">The sequence shown here is derived from an EMBL/GenBank/DDBJ whole genome shotgun (WGS) entry which is preliminary data.</text>
</comment>
<feature type="signal peptide" evidence="1">
    <location>
        <begin position="1"/>
        <end position="17"/>
    </location>
</feature>
<gene>
    <name evidence="2" type="ORF">Fcan01_20889</name>
</gene>
<proteinExistence type="predicted"/>